<dbReference type="RefSeq" id="WP_009515984.1">
    <property type="nucleotide sequence ID" value="NZ_CCAE010000059.1"/>
</dbReference>
<proteinExistence type="predicted"/>
<dbReference type="InterPro" id="IPR001296">
    <property type="entry name" value="Glyco_trans_1"/>
</dbReference>
<dbReference type="PANTHER" id="PTHR12526:SF636">
    <property type="entry name" value="BLL3647 PROTEIN"/>
    <property type="match status" value="1"/>
</dbReference>
<organism evidence="2 3">
    <name type="scientific">Hydrogenophaga intermedia</name>
    <dbReference type="NCBI Taxonomy" id="65786"/>
    <lineage>
        <taxon>Bacteria</taxon>
        <taxon>Pseudomonadati</taxon>
        <taxon>Pseudomonadota</taxon>
        <taxon>Betaproteobacteria</taxon>
        <taxon>Burkholderiales</taxon>
        <taxon>Comamonadaceae</taxon>
        <taxon>Hydrogenophaga</taxon>
    </lineage>
</organism>
<keyword evidence="2" id="KW-0808">Transferase</keyword>
<accession>A0A1L1PQD5</accession>
<sequence>MTYVFWHSYLMFHQAPYIRALAELPGNTVHWCVTEDVPAYYRGRGYPLPDTGQVRAHIAPTPEQIAELARLPGSVQVFFGLRGFALPLAAFKASLRAPVHRFLMTENRYEPGARLLPRWLLYTWDALRYRRHLRGLFCIGHSGRYGGTRFFSACGYPRDRIVPFLHVVDGAPLPPAPPSRDGHKEILYVGQLIPRKRVDLLLQAFSQLDEPSARLRLIGKGPEEQNLQALARQLGIADRVTFVPGLPNAGIAGAMAAADALVLPSRFDGWGAVVNEALMVGTPVVCSNRCGASDVIDPGRNGFVFEAGSASALLASLRRVCRDFQGDRAALASTESIRLGGPVAAARFQHHALRLLARPAARRPTAPLERAMHQGEQQP</sequence>
<evidence type="ECO:0000259" key="1">
    <source>
        <dbReference type="Pfam" id="PF00534"/>
    </source>
</evidence>
<reference evidence="3" key="1">
    <citation type="submission" date="2014-02" db="EMBL/GenBank/DDBJ databases">
        <authorList>
            <person name="Gan H."/>
        </authorList>
    </citation>
    <scope>NUCLEOTIDE SEQUENCE [LARGE SCALE GENOMIC DNA]</scope>
    <source>
        <strain evidence="3">S1</strain>
    </source>
</reference>
<name>A0A1L1PQD5_HYDIT</name>
<feature type="domain" description="Glycosyl transferase family 1" evidence="1">
    <location>
        <begin position="178"/>
        <end position="323"/>
    </location>
</feature>
<evidence type="ECO:0000313" key="2">
    <source>
        <dbReference type="EMBL" id="CDN89963.1"/>
    </source>
</evidence>
<dbReference type="Proteomes" id="UP000028878">
    <property type="component" value="Unassembled WGS sequence"/>
</dbReference>
<dbReference type="Pfam" id="PF00534">
    <property type="entry name" value="Glycos_transf_1"/>
    <property type="match status" value="1"/>
</dbReference>
<keyword evidence="3" id="KW-1185">Reference proteome</keyword>
<dbReference type="AlphaFoldDB" id="A0A1L1PQD5"/>
<dbReference type="PANTHER" id="PTHR12526">
    <property type="entry name" value="GLYCOSYLTRANSFERASE"/>
    <property type="match status" value="1"/>
</dbReference>
<protein>
    <submittedName>
        <fullName evidence="2">Glycosyl transferase family 1</fullName>
    </submittedName>
</protein>
<reference evidence="3" key="2">
    <citation type="submission" date="2014-11" db="EMBL/GenBank/DDBJ databases">
        <title>Draft genome sequence of Hydrogenophaga intermedia S1.</title>
        <authorList>
            <person name="Gan H.M."/>
            <person name="Chew T.H."/>
            <person name="Stolz A."/>
        </authorList>
    </citation>
    <scope>NUCLEOTIDE SEQUENCE [LARGE SCALE GENOMIC DNA]</scope>
    <source>
        <strain evidence="3">S1</strain>
    </source>
</reference>
<dbReference type="Gene3D" id="3.40.50.2000">
    <property type="entry name" value="Glycogen Phosphorylase B"/>
    <property type="match status" value="1"/>
</dbReference>
<dbReference type="SUPFAM" id="SSF53756">
    <property type="entry name" value="UDP-Glycosyltransferase/glycogen phosphorylase"/>
    <property type="match status" value="1"/>
</dbReference>
<dbReference type="EMBL" id="CCAE010000059">
    <property type="protein sequence ID" value="CDN89963.1"/>
    <property type="molecule type" value="Genomic_DNA"/>
</dbReference>
<gene>
    <name evidence="2" type="ORF">BN948_04403</name>
</gene>
<dbReference type="GO" id="GO:0016757">
    <property type="term" value="F:glycosyltransferase activity"/>
    <property type="evidence" value="ECO:0007669"/>
    <property type="project" value="InterPro"/>
</dbReference>
<evidence type="ECO:0000313" key="3">
    <source>
        <dbReference type="Proteomes" id="UP000028878"/>
    </source>
</evidence>